<feature type="domain" description="Immunoglobulin V-set" evidence="5">
    <location>
        <begin position="19"/>
        <end position="101"/>
    </location>
</feature>
<evidence type="ECO:0000256" key="1">
    <source>
        <dbReference type="ARBA" id="ARBA00022729"/>
    </source>
</evidence>
<dbReference type="GO" id="GO:0002250">
    <property type="term" value="P:adaptive immune response"/>
    <property type="evidence" value="ECO:0007669"/>
    <property type="project" value="UniProtKB-KW"/>
</dbReference>
<dbReference type="Gene3D" id="2.60.40.10">
    <property type="entry name" value="Immunoglobulins"/>
    <property type="match status" value="1"/>
</dbReference>
<reference evidence="6" key="3">
    <citation type="submission" date="2025-09" db="UniProtKB">
        <authorList>
            <consortium name="Ensembl"/>
        </authorList>
    </citation>
    <scope>IDENTIFICATION</scope>
</reference>
<name>A0A667WLJ8_9TELE</name>
<protein>
    <recommendedName>
        <fullName evidence="5">Immunoglobulin V-set domain-containing protein</fullName>
    </recommendedName>
</protein>
<dbReference type="Ensembl" id="ENSMMDT00005002538.1">
    <property type="protein sequence ID" value="ENSMMDP00005002498.1"/>
    <property type="gene ID" value="ENSMMDG00005001384.1"/>
</dbReference>
<dbReference type="Pfam" id="PF07686">
    <property type="entry name" value="V-set"/>
    <property type="match status" value="1"/>
</dbReference>
<keyword evidence="7" id="KW-1185">Reference proteome</keyword>
<keyword evidence="4" id="KW-0393">Immunoglobulin domain</keyword>
<proteinExistence type="predicted"/>
<dbReference type="PANTHER" id="PTHR19367">
    <property type="entry name" value="T-CELL RECEPTOR ALPHA CHAIN V REGION"/>
    <property type="match status" value="1"/>
</dbReference>
<evidence type="ECO:0000256" key="3">
    <source>
        <dbReference type="ARBA" id="ARBA00023170"/>
    </source>
</evidence>
<dbReference type="InParanoid" id="A0A667WLJ8"/>
<reference evidence="6" key="2">
    <citation type="submission" date="2025-08" db="UniProtKB">
        <authorList>
            <consortium name="Ensembl"/>
        </authorList>
    </citation>
    <scope>IDENTIFICATION</scope>
</reference>
<evidence type="ECO:0000313" key="7">
    <source>
        <dbReference type="Proteomes" id="UP000472263"/>
    </source>
</evidence>
<dbReference type="SMART" id="SM00406">
    <property type="entry name" value="IGv"/>
    <property type="match status" value="1"/>
</dbReference>
<evidence type="ECO:0000256" key="4">
    <source>
        <dbReference type="ARBA" id="ARBA00023319"/>
    </source>
</evidence>
<dbReference type="InterPro" id="IPR013783">
    <property type="entry name" value="Ig-like_fold"/>
</dbReference>
<keyword evidence="1" id="KW-0732">Signal</keyword>
<dbReference type="Proteomes" id="UP000472263">
    <property type="component" value="Chromosome 17"/>
</dbReference>
<evidence type="ECO:0000256" key="2">
    <source>
        <dbReference type="ARBA" id="ARBA00023130"/>
    </source>
</evidence>
<dbReference type="InterPro" id="IPR036179">
    <property type="entry name" value="Ig-like_dom_sf"/>
</dbReference>
<sequence length="192" mass="21675">MIIYLTPVKNEELSLEGSKVTLSYNYSKTADLNDYFFWYRQYPGKPPEYLLMITGLNIKKEAESLKSDPRISTKLSEDKRGVDLEISSAAVTDSALYYCPTVTGNTQSLYRKTRELAALHFTLCSSISSAAVTHSALYYCAVQPTVTGNTQSLYKNLTANSRSCTTLQTQSPRRHFLVLSTHFKMHSFRILV</sequence>
<accession>A0A667WLJ8</accession>
<dbReference type="InterPro" id="IPR051287">
    <property type="entry name" value="TCR_variable_region"/>
</dbReference>
<dbReference type="GeneTree" id="ENSGT01150000287138"/>
<dbReference type="AlphaFoldDB" id="A0A667WLJ8"/>
<dbReference type="PANTHER" id="PTHR19367:SF18">
    <property type="entry name" value="T CELL RECEPTOR ALPHA VARIABLE 16"/>
    <property type="match status" value="1"/>
</dbReference>
<reference evidence="6" key="1">
    <citation type="submission" date="2019-06" db="EMBL/GenBank/DDBJ databases">
        <authorList>
            <consortium name="Wellcome Sanger Institute Data Sharing"/>
        </authorList>
    </citation>
    <scope>NUCLEOTIDE SEQUENCE [LARGE SCALE GENOMIC DNA]</scope>
</reference>
<keyword evidence="3" id="KW-0675">Receptor</keyword>
<evidence type="ECO:0000259" key="5">
    <source>
        <dbReference type="SMART" id="SM00406"/>
    </source>
</evidence>
<organism evidence="6 7">
    <name type="scientific">Myripristis murdjan</name>
    <name type="common">pinecone soldierfish</name>
    <dbReference type="NCBI Taxonomy" id="586833"/>
    <lineage>
        <taxon>Eukaryota</taxon>
        <taxon>Metazoa</taxon>
        <taxon>Chordata</taxon>
        <taxon>Craniata</taxon>
        <taxon>Vertebrata</taxon>
        <taxon>Euteleostomi</taxon>
        <taxon>Actinopterygii</taxon>
        <taxon>Neopterygii</taxon>
        <taxon>Teleostei</taxon>
        <taxon>Neoteleostei</taxon>
        <taxon>Acanthomorphata</taxon>
        <taxon>Holocentriformes</taxon>
        <taxon>Holocentridae</taxon>
        <taxon>Myripristis</taxon>
    </lineage>
</organism>
<dbReference type="InterPro" id="IPR013106">
    <property type="entry name" value="Ig_V-set"/>
</dbReference>
<dbReference type="SUPFAM" id="SSF48726">
    <property type="entry name" value="Immunoglobulin"/>
    <property type="match status" value="1"/>
</dbReference>
<keyword evidence="2" id="KW-1064">Adaptive immunity</keyword>
<keyword evidence="2" id="KW-0391">Immunity</keyword>
<evidence type="ECO:0000313" key="6">
    <source>
        <dbReference type="Ensembl" id="ENSMMDP00005002498.1"/>
    </source>
</evidence>